<reference evidence="2 3" key="1">
    <citation type="submission" date="2015-02" db="EMBL/GenBank/DDBJ databases">
        <title>Pseudomonas helleri sp. nov. and Pseudomonas weihenstephanensis sp. nov., isolated from raw cows milk.</title>
        <authorList>
            <person name="von Neubeck M."/>
            <person name="Huptas C."/>
            <person name="Wenning M."/>
            <person name="Scherer S."/>
        </authorList>
    </citation>
    <scope>NUCLEOTIDE SEQUENCE [LARGE SCALE GENOMIC DNA]</scope>
    <source>
        <strain evidence="2 3">DSM 17149</strain>
    </source>
</reference>
<dbReference type="EMBL" id="JYLH01000007">
    <property type="protein sequence ID" value="KRP45304.1"/>
    <property type="molecule type" value="Genomic_DNA"/>
</dbReference>
<sequence>MKQAFLLSVLALAMGTSTFANAASQQTGSDENEKLKVNINIRAPVCNLILNSGANVELGIINPSQLSKDHAFKLPAQKKLSLNVDCEAKAFVSMSLVDTYANTLLNGEHRMMHGGVGPSTQFGLVDANNKDNVLIGSYRMLMTDVRDTDNDRHFNLKSVNNGFRRDQLFQSSINDDNRAPDTIFFSDKDKSETLHPSKNLVIEFDLYPEILPTGKINAELNTVVDVVGETTFKMVYL</sequence>
<name>A0A0R2YAG7_9PSED</name>
<dbReference type="PATRIC" id="fig|75588.4.peg.4982"/>
<protein>
    <recommendedName>
        <fullName evidence="4">DUF1120 domain-containing protein</fullName>
    </recommendedName>
</protein>
<organism evidence="2 3">
    <name type="scientific">Pseudomonas libanensis</name>
    <dbReference type="NCBI Taxonomy" id="75588"/>
    <lineage>
        <taxon>Bacteria</taxon>
        <taxon>Pseudomonadati</taxon>
        <taxon>Pseudomonadota</taxon>
        <taxon>Gammaproteobacteria</taxon>
        <taxon>Pseudomonadales</taxon>
        <taxon>Pseudomonadaceae</taxon>
        <taxon>Pseudomonas</taxon>
    </lineage>
</organism>
<evidence type="ECO:0000256" key="1">
    <source>
        <dbReference type="SAM" id="SignalP"/>
    </source>
</evidence>
<proteinExistence type="predicted"/>
<dbReference type="RefSeq" id="WP_057012528.1">
    <property type="nucleotide sequence ID" value="NZ_JYLH01000007.1"/>
</dbReference>
<evidence type="ECO:0000313" key="3">
    <source>
        <dbReference type="Proteomes" id="UP000051446"/>
    </source>
</evidence>
<evidence type="ECO:0000313" key="2">
    <source>
        <dbReference type="EMBL" id="KRP45304.1"/>
    </source>
</evidence>
<feature type="signal peptide" evidence="1">
    <location>
        <begin position="1"/>
        <end position="22"/>
    </location>
</feature>
<evidence type="ECO:0008006" key="4">
    <source>
        <dbReference type="Google" id="ProtNLM"/>
    </source>
</evidence>
<gene>
    <name evidence="2" type="ORF">TU73_12860</name>
</gene>
<feature type="chain" id="PRO_5006428685" description="DUF1120 domain-containing protein" evidence="1">
    <location>
        <begin position="23"/>
        <end position="237"/>
    </location>
</feature>
<keyword evidence="1" id="KW-0732">Signal</keyword>
<comment type="caution">
    <text evidence="2">The sequence shown here is derived from an EMBL/GenBank/DDBJ whole genome shotgun (WGS) entry which is preliminary data.</text>
</comment>
<dbReference type="AlphaFoldDB" id="A0A0R2YAG7"/>
<accession>A0A0R2YAG7</accession>
<dbReference type="Proteomes" id="UP000051446">
    <property type="component" value="Unassembled WGS sequence"/>
</dbReference>